<dbReference type="InterPro" id="IPR016159">
    <property type="entry name" value="Cullin_repeat-like_dom_sf"/>
</dbReference>
<name>A0A1S8WIT6_OPIVI</name>
<sequence>MADRHTMEILEVGLAHWKLYLLDLIKDRLSACLVREVQNDRMGIDGQQDCIHASVESFRRVGELRDNERSAMARWLLSSWFQSSRRTGPVQGSLFQMSPYFSSHLIR</sequence>
<accession>A0A1S8WIT6</accession>
<proteinExistence type="predicted"/>
<dbReference type="EMBL" id="KV906704">
    <property type="protein sequence ID" value="OON14347.1"/>
    <property type="molecule type" value="Genomic_DNA"/>
</dbReference>
<dbReference type="SUPFAM" id="SSF74788">
    <property type="entry name" value="Cullin repeat-like"/>
    <property type="match status" value="1"/>
</dbReference>
<organism evidence="1 2">
    <name type="scientific">Opisthorchis viverrini</name>
    <name type="common">Southeast Asian liver fluke</name>
    <dbReference type="NCBI Taxonomy" id="6198"/>
    <lineage>
        <taxon>Eukaryota</taxon>
        <taxon>Metazoa</taxon>
        <taxon>Spiralia</taxon>
        <taxon>Lophotrochozoa</taxon>
        <taxon>Platyhelminthes</taxon>
        <taxon>Trematoda</taxon>
        <taxon>Digenea</taxon>
        <taxon>Opisthorchiida</taxon>
        <taxon>Opisthorchiata</taxon>
        <taxon>Opisthorchiidae</taxon>
        <taxon>Opisthorchis</taxon>
    </lineage>
</organism>
<reference evidence="1 2" key="1">
    <citation type="submission" date="2015-03" db="EMBL/GenBank/DDBJ databases">
        <title>Draft genome of the nematode, Opisthorchis viverrini.</title>
        <authorList>
            <person name="Mitreva M."/>
        </authorList>
    </citation>
    <scope>NUCLEOTIDE SEQUENCE [LARGE SCALE GENOMIC DNA]</scope>
    <source>
        <strain evidence="1">Khon Kaen</strain>
    </source>
</reference>
<gene>
    <name evidence="1" type="ORF">X801_09867</name>
</gene>
<evidence type="ECO:0000313" key="1">
    <source>
        <dbReference type="EMBL" id="OON14347.1"/>
    </source>
</evidence>
<keyword evidence="2" id="KW-1185">Reference proteome</keyword>
<protein>
    <recommendedName>
        <fullName evidence="3">Cullin N-terminal domain-containing protein</fullName>
    </recommendedName>
</protein>
<dbReference type="Proteomes" id="UP000243686">
    <property type="component" value="Unassembled WGS sequence"/>
</dbReference>
<evidence type="ECO:0008006" key="3">
    <source>
        <dbReference type="Google" id="ProtNLM"/>
    </source>
</evidence>
<dbReference type="AlphaFoldDB" id="A0A1S8WIT6"/>
<evidence type="ECO:0000313" key="2">
    <source>
        <dbReference type="Proteomes" id="UP000243686"/>
    </source>
</evidence>